<protein>
    <recommendedName>
        <fullName evidence="4">Integrase, catalytic region, zinc finger, CCHC-type, peptidase aspartic, catalytic</fullName>
    </recommendedName>
</protein>
<keyword evidence="1" id="KW-0175">Coiled coil</keyword>
<comment type="caution">
    <text evidence="3">The sequence shown here is derived from an EMBL/GenBank/DDBJ whole genome shotgun (WGS) entry which is preliminary data.</text>
</comment>
<feature type="coiled-coil region" evidence="1">
    <location>
        <begin position="287"/>
        <end position="314"/>
    </location>
</feature>
<evidence type="ECO:0008006" key="4">
    <source>
        <dbReference type="Google" id="ProtNLM"/>
    </source>
</evidence>
<reference evidence="3" key="1">
    <citation type="journal article" date="2019" name="Sci. Rep.">
        <title>Draft genome of Tanacetum cinerariifolium, the natural source of mosquito coil.</title>
        <authorList>
            <person name="Yamashiro T."/>
            <person name="Shiraishi A."/>
            <person name="Satake H."/>
            <person name="Nakayama K."/>
        </authorList>
    </citation>
    <scope>NUCLEOTIDE SEQUENCE</scope>
</reference>
<proteinExistence type="predicted"/>
<evidence type="ECO:0000256" key="2">
    <source>
        <dbReference type="SAM" id="MobiDB-lite"/>
    </source>
</evidence>
<dbReference type="EMBL" id="BKCJ010335767">
    <property type="protein sequence ID" value="GEZ87525.1"/>
    <property type="molecule type" value="Genomic_DNA"/>
</dbReference>
<feature type="coiled-coil region" evidence="1">
    <location>
        <begin position="212"/>
        <end position="239"/>
    </location>
</feature>
<evidence type="ECO:0000256" key="1">
    <source>
        <dbReference type="SAM" id="Coils"/>
    </source>
</evidence>
<organism evidence="3">
    <name type="scientific">Tanacetum cinerariifolium</name>
    <name type="common">Dalmatian daisy</name>
    <name type="synonym">Chrysanthemum cinerariifolium</name>
    <dbReference type="NCBI Taxonomy" id="118510"/>
    <lineage>
        <taxon>Eukaryota</taxon>
        <taxon>Viridiplantae</taxon>
        <taxon>Streptophyta</taxon>
        <taxon>Embryophyta</taxon>
        <taxon>Tracheophyta</taxon>
        <taxon>Spermatophyta</taxon>
        <taxon>Magnoliopsida</taxon>
        <taxon>eudicotyledons</taxon>
        <taxon>Gunneridae</taxon>
        <taxon>Pentapetalae</taxon>
        <taxon>asterids</taxon>
        <taxon>campanulids</taxon>
        <taxon>Asterales</taxon>
        <taxon>Asteraceae</taxon>
        <taxon>Asteroideae</taxon>
        <taxon>Anthemideae</taxon>
        <taxon>Anthemidinae</taxon>
        <taxon>Tanacetum</taxon>
    </lineage>
</organism>
<dbReference type="AlphaFoldDB" id="A0A699IUV4"/>
<feature type="region of interest" description="Disordered" evidence="2">
    <location>
        <begin position="482"/>
        <end position="509"/>
    </location>
</feature>
<accession>A0A699IUV4</accession>
<sequence>MELWVELKRLYEPDPEDQLWAQTQNYMHAPTEWKLYDLSGVHHVTPNDKEIFMLVEKDYPLRKGLALVMISYKLQVENYSQMPEDLIQNIYNIANTPKIAEITRMKMNDLECVTRKVKISPHDYSKENLLATFTPQKQLTPEQIFWSNDLMKMKFEALKERTKVSRPIKAFTVITPSAITDRERGFEQTKACYLQEVIPFFKTLKDNFKGNQKALTKEVKEMKDVFEELEAEVAQYTVDKKHDAIELKNLPIDNDNLITECLSQEVFCVATNYELNVARFTDMHVANTTAETRCLALEAELANLRETNNQDNQKKLINHFSKLKHYKELYDSIKITRAKHIEQLTKVTTKNMNLKIGVSKATINPLVSARDKHAIDVEPIIPRLRNNRNAHLDYLRHLKESVETIRDIVEEAKVVRPLDRSIVSACRYTKYSQELLEYAIGTYPQGSQPRTKQLAHIPLIRKKQKTNVPMPPSTGMDCCPIASGSQPMSHVKPNRISPAKGDNKLPVDD</sequence>
<gene>
    <name evidence="3" type="ORF">Tci_559498</name>
</gene>
<evidence type="ECO:0000313" key="3">
    <source>
        <dbReference type="EMBL" id="GEZ87525.1"/>
    </source>
</evidence>
<name>A0A699IUV4_TANCI</name>